<keyword evidence="1" id="KW-0812">Transmembrane</keyword>
<protein>
    <submittedName>
        <fullName evidence="2">DUF2177 family protein</fullName>
    </submittedName>
</protein>
<keyword evidence="3" id="KW-1185">Reference proteome</keyword>
<feature type="transmembrane region" description="Helical" evidence="1">
    <location>
        <begin position="7"/>
        <end position="31"/>
    </location>
</feature>
<evidence type="ECO:0000313" key="3">
    <source>
        <dbReference type="Proteomes" id="UP000307874"/>
    </source>
</evidence>
<keyword evidence="1" id="KW-1133">Transmembrane helix</keyword>
<dbReference type="RefSeq" id="WP_138748975.1">
    <property type="nucleotide sequence ID" value="NZ_VCLB01000007.1"/>
</dbReference>
<dbReference type="InterPro" id="IPR018687">
    <property type="entry name" value="DUF2177_membr"/>
</dbReference>
<feature type="transmembrane region" description="Helical" evidence="1">
    <location>
        <begin position="111"/>
        <end position="134"/>
    </location>
</feature>
<dbReference type="EMBL" id="VCLB01000007">
    <property type="protein sequence ID" value="TNB47142.1"/>
    <property type="molecule type" value="Genomic_DNA"/>
</dbReference>
<feature type="transmembrane region" description="Helical" evidence="1">
    <location>
        <begin position="73"/>
        <end position="91"/>
    </location>
</feature>
<dbReference type="Proteomes" id="UP000307874">
    <property type="component" value="Unassembled WGS sequence"/>
</dbReference>
<dbReference type="Pfam" id="PF09945">
    <property type="entry name" value="DUF2177"/>
    <property type="match status" value="1"/>
</dbReference>
<evidence type="ECO:0000313" key="2">
    <source>
        <dbReference type="EMBL" id="TNB47142.1"/>
    </source>
</evidence>
<dbReference type="AlphaFoldDB" id="A0A5C4JPK1"/>
<evidence type="ECO:0000256" key="1">
    <source>
        <dbReference type="SAM" id="Phobius"/>
    </source>
</evidence>
<proteinExistence type="predicted"/>
<sequence>MTRYLIAFAVMAACFSALDFIWLGTVAFSFYEAEIGQLLLASPNWNAGLSFYFMYLIGIYYFVVYPGVKARSWLKGLVNGAAFGFIAYGTYDLTNMATLKDWSWTVVGVDMAWGTFATGLTGFLSTFVTGRIMARRARA</sequence>
<comment type="caution">
    <text evidence="2">The sequence shown here is derived from an EMBL/GenBank/DDBJ whole genome shotgun (WGS) entry which is preliminary data.</text>
</comment>
<dbReference type="OrthoDB" id="166547at2"/>
<name>A0A5C4JPK1_9HYPH</name>
<reference evidence="2 3" key="1">
    <citation type="submission" date="2019-06" db="EMBL/GenBank/DDBJ databases">
        <title>Martelella lutilitoris sp. nov., isolated from a tidal mudflat.</title>
        <authorList>
            <person name="Kim Y.-J."/>
        </authorList>
    </citation>
    <scope>NUCLEOTIDE SEQUENCE [LARGE SCALE GENOMIC DNA]</scope>
    <source>
        <strain evidence="2 3">GH2-6</strain>
    </source>
</reference>
<feature type="transmembrane region" description="Helical" evidence="1">
    <location>
        <begin position="51"/>
        <end position="68"/>
    </location>
</feature>
<accession>A0A5C4JPK1</accession>
<keyword evidence="1" id="KW-0472">Membrane</keyword>
<organism evidence="2 3">
    <name type="scientific">Martelella lutilitoris</name>
    <dbReference type="NCBI Taxonomy" id="2583532"/>
    <lineage>
        <taxon>Bacteria</taxon>
        <taxon>Pseudomonadati</taxon>
        <taxon>Pseudomonadota</taxon>
        <taxon>Alphaproteobacteria</taxon>
        <taxon>Hyphomicrobiales</taxon>
        <taxon>Aurantimonadaceae</taxon>
        <taxon>Martelella</taxon>
    </lineage>
</organism>
<gene>
    <name evidence="2" type="ORF">FF124_13250</name>
</gene>